<dbReference type="Pfam" id="PF10098">
    <property type="entry name" value="DUF2336"/>
    <property type="match status" value="1"/>
</dbReference>
<accession>A0A4D7C917</accession>
<dbReference type="InterPro" id="IPR019285">
    <property type="entry name" value="DUF2336"/>
</dbReference>
<organism evidence="1 2">
    <name type="scientific">Hankyongella ginsenosidimutans</name>
    <dbReference type="NCBI Taxonomy" id="1763828"/>
    <lineage>
        <taxon>Bacteria</taxon>
        <taxon>Pseudomonadati</taxon>
        <taxon>Pseudomonadota</taxon>
        <taxon>Alphaproteobacteria</taxon>
        <taxon>Sphingomonadales</taxon>
        <taxon>Sphingomonadaceae</taxon>
        <taxon>Hankyongella</taxon>
    </lineage>
</organism>
<dbReference type="RefSeq" id="WP_222872965.1">
    <property type="nucleotide sequence ID" value="NZ_CP039704.1"/>
</dbReference>
<dbReference type="Proteomes" id="UP000298714">
    <property type="component" value="Chromosome"/>
</dbReference>
<evidence type="ECO:0000313" key="2">
    <source>
        <dbReference type="Proteomes" id="UP000298714"/>
    </source>
</evidence>
<dbReference type="KEGG" id="hgn:E6W36_13130"/>
<reference evidence="2" key="1">
    <citation type="submission" date="2019-04" db="EMBL/GenBank/DDBJ databases">
        <title>Complete genome sequence of Sphingomonas sp. W1-2-3.</title>
        <authorList>
            <person name="Im W.T."/>
        </authorList>
    </citation>
    <scope>NUCLEOTIDE SEQUENCE [LARGE SCALE GENOMIC DNA]</scope>
    <source>
        <strain evidence="2">W1-2-3</strain>
    </source>
</reference>
<keyword evidence="2" id="KW-1185">Reference proteome</keyword>
<dbReference type="InterPro" id="IPR014598">
    <property type="entry name" value="UCP035865"/>
</dbReference>
<protein>
    <submittedName>
        <fullName evidence="1">DUF2336 domain-containing protein</fullName>
    </submittedName>
</protein>
<sequence>MSKANMLSSADVAALMTEKSADTRAQTAQRLGETMTKAGLSDKERHMAEEICRLMMKDVEVKVRAALSQTIRLSPDLPHDLALELSNDVSEVALPFIEMSSVLTDDDLIAIINSKPVEFQVAVAGREAVSERVSDRLVDTGNEDVVARLVSNDGAVLSEKTMTRVLDEFGHVQRISNPMAQRSSLPMGIAERLVNLVSEHIRDHLVTHHQLSADVAMDLLLDTRERATLHLLDGRSDGPDVFELVDQLASNGRLTPTIILRALCMGDHTFFEAALAKRAGIPVANAFQLIHDRGGNGLRRLFKHCGLSDRMVDVARAAIDIAEELQYSQPEDRHEYQKRMLERLLTFFEDDFDGADIDYFIGKITDKPQSTMRH</sequence>
<name>A0A4D7C917_9SPHN</name>
<dbReference type="AlphaFoldDB" id="A0A4D7C917"/>
<dbReference type="PIRSF" id="PIRSF035865">
    <property type="entry name" value="UCP035865"/>
    <property type="match status" value="1"/>
</dbReference>
<dbReference type="EMBL" id="CP039704">
    <property type="protein sequence ID" value="QCI80108.1"/>
    <property type="molecule type" value="Genomic_DNA"/>
</dbReference>
<evidence type="ECO:0000313" key="1">
    <source>
        <dbReference type="EMBL" id="QCI80108.1"/>
    </source>
</evidence>
<proteinExistence type="predicted"/>
<gene>
    <name evidence="1" type="ORF">E6W36_13130</name>
</gene>